<evidence type="ECO:0000256" key="1">
    <source>
        <dbReference type="SAM" id="Phobius"/>
    </source>
</evidence>
<proteinExistence type="predicted"/>
<reference evidence="3" key="1">
    <citation type="journal article" date="2019" name="Int. J. Syst. Evol. Microbiol.">
        <title>The Global Catalogue of Microorganisms (GCM) 10K type strain sequencing project: providing services to taxonomists for standard genome sequencing and annotation.</title>
        <authorList>
            <consortium name="The Broad Institute Genomics Platform"/>
            <consortium name="The Broad Institute Genome Sequencing Center for Infectious Disease"/>
            <person name="Wu L."/>
            <person name="Ma J."/>
        </authorList>
    </citation>
    <scope>NUCLEOTIDE SEQUENCE [LARGE SCALE GENOMIC DNA]</scope>
    <source>
        <strain evidence="3">CCUG 15531</strain>
    </source>
</reference>
<keyword evidence="1" id="KW-0812">Transmembrane</keyword>
<sequence length="51" mass="5825">MSEDIIIAVLPFSIVIGFMVISLLKSLHHEEKFMRSTEPRKSKKLKTAVKP</sequence>
<comment type="caution">
    <text evidence="2">The sequence shown here is derived from an EMBL/GenBank/DDBJ whole genome shotgun (WGS) entry which is preliminary data.</text>
</comment>
<dbReference type="EMBL" id="JBHUEK010000019">
    <property type="protein sequence ID" value="MFD1779563.1"/>
    <property type="molecule type" value="Genomic_DNA"/>
</dbReference>
<keyword evidence="3" id="KW-1185">Reference proteome</keyword>
<name>A0ABW4MP34_9BACI</name>
<gene>
    <name evidence="2" type="ORF">ACFSFW_12945</name>
</gene>
<dbReference type="Proteomes" id="UP001597227">
    <property type="component" value="Unassembled WGS sequence"/>
</dbReference>
<accession>A0ABW4MP34</accession>
<organism evidence="2 3">
    <name type="scientific">Fredinandcohnia salidurans</name>
    <dbReference type="NCBI Taxonomy" id="2595041"/>
    <lineage>
        <taxon>Bacteria</taxon>
        <taxon>Bacillati</taxon>
        <taxon>Bacillota</taxon>
        <taxon>Bacilli</taxon>
        <taxon>Bacillales</taxon>
        <taxon>Bacillaceae</taxon>
        <taxon>Fredinandcohnia</taxon>
    </lineage>
</organism>
<evidence type="ECO:0000313" key="3">
    <source>
        <dbReference type="Proteomes" id="UP001597227"/>
    </source>
</evidence>
<feature type="transmembrane region" description="Helical" evidence="1">
    <location>
        <begin position="6"/>
        <end position="24"/>
    </location>
</feature>
<keyword evidence="1" id="KW-0472">Membrane</keyword>
<evidence type="ECO:0000313" key="2">
    <source>
        <dbReference type="EMBL" id="MFD1779563.1"/>
    </source>
</evidence>
<protein>
    <submittedName>
        <fullName evidence="2">Uncharacterized protein</fullName>
    </submittedName>
</protein>
<dbReference type="RefSeq" id="WP_304214934.1">
    <property type="nucleotide sequence ID" value="NZ_JBHUEK010000019.1"/>
</dbReference>
<keyword evidence="1" id="KW-1133">Transmembrane helix</keyword>